<reference evidence="1" key="1">
    <citation type="submission" date="2019-10" db="EMBL/GenBank/DDBJ databases">
        <title>Conservation and host-specific expression of non-tandemly repeated heterogenous ribosome RNA gene in arbuscular mycorrhizal fungi.</title>
        <authorList>
            <person name="Maeda T."/>
            <person name="Kobayashi Y."/>
            <person name="Nakagawa T."/>
            <person name="Ezawa T."/>
            <person name="Yamaguchi K."/>
            <person name="Bino T."/>
            <person name="Nishimoto Y."/>
            <person name="Shigenobu S."/>
            <person name="Kawaguchi M."/>
        </authorList>
    </citation>
    <scope>NUCLEOTIDE SEQUENCE</scope>
    <source>
        <strain evidence="1">HR1</strain>
    </source>
</reference>
<name>A0A8H3LLT5_9GLOM</name>
<proteinExistence type="predicted"/>
<accession>A0A8H3LLT5</accession>
<dbReference type="AlphaFoldDB" id="A0A8H3LLT5"/>
<dbReference type="EMBL" id="BLAL01000176">
    <property type="protein sequence ID" value="GES88110.1"/>
    <property type="molecule type" value="Genomic_DNA"/>
</dbReference>
<dbReference type="Proteomes" id="UP000615446">
    <property type="component" value="Unassembled WGS sequence"/>
</dbReference>
<protein>
    <submittedName>
        <fullName evidence="1">Uncharacterized protein</fullName>
    </submittedName>
</protein>
<organism evidence="1 2">
    <name type="scientific">Rhizophagus clarus</name>
    <dbReference type="NCBI Taxonomy" id="94130"/>
    <lineage>
        <taxon>Eukaryota</taxon>
        <taxon>Fungi</taxon>
        <taxon>Fungi incertae sedis</taxon>
        <taxon>Mucoromycota</taxon>
        <taxon>Glomeromycotina</taxon>
        <taxon>Glomeromycetes</taxon>
        <taxon>Glomerales</taxon>
        <taxon>Glomeraceae</taxon>
        <taxon>Rhizophagus</taxon>
    </lineage>
</organism>
<evidence type="ECO:0000313" key="1">
    <source>
        <dbReference type="EMBL" id="GES88110.1"/>
    </source>
</evidence>
<evidence type="ECO:0000313" key="2">
    <source>
        <dbReference type="Proteomes" id="UP000615446"/>
    </source>
</evidence>
<comment type="caution">
    <text evidence="1">The sequence shown here is derived from an EMBL/GenBank/DDBJ whole genome shotgun (WGS) entry which is preliminary data.</text>
</comment>
<sequence length="110" mass="12461">MKFNSIFFFIHNYKTKSAHKFTQTSAAKKDEKEGWKILYANEFLIGGGVFSNASNGERISAQSIRRILGHIKHQNHLKLAAAAKASWNKPDINDHLNAGDYQTQWKNVNG</sequence>
<gene>
    <name evidence="1" type="ORF">RCL2_001507500</name>
</gene>